<dbReference type="InterPro" id="IPR029061">
    <property type="entry name" value="THDP-binding"/>
</dbReference>
<feature type="domain" description="Thiamine pyrophosphate enzyme N-terminal TPP-binding" evidence="12">
    <location>
        <begin position="6"/>
        <end position="110"/>
    </location>
</feature>
<feature type="domain" description="Thiamine pyrophosphate enzyme TPP-binding" evidence="11">
    <location>
        <begin position="404"/>
        <end position="523"/>
    </location>
</feature>
<evidence type="ECO:0000313" key="14">
    <source>
        <dbReference type="Proteomes" id="UP001497600"/>
    </source>
</evidence>
<dbReference type="Proteomes" id="UP001497600">
    <property type="component" value="Chromosome G"/>
</dbReference>
<dbReference type="EMBL" id="OZ004259">
    <property type="protein sequence ID" value="CAK7918718.1"/>
    <property type="molecule type" value="Genomic_DNA"/>
</dbReference>
<evidence type="ECO:0000259" key="10">
    <source>
        <dbReference type="Pfam" id="PF00205"/>
    </source>
</evidence>
<dbReference type="InterPro" id="IPR012000">
    <property type="entry name" value="Thiamin_PyroP_enz_cen_dom"/>
</dbReference>
<evidence type="ECO:0000313" key="13">
    <source>
        <dbReference type="EMBL" id="CAK7918718.1"/>
    </source>
</evidence>
<dbReference type="InterPro" id="IPR047214">
    <property type="entry name" value="TPP_PDC_IPDC"/>
</dbReference>
<dbReference type="Pfam" id="PF02776">
    <property type="entry name" value="TPP_enzyme_N"/>
    <property type="match status" value="1"/>
</dbReference>
<protein>
    <submittedName>
        <fullName evidence="13">Pyruvate decarboxylase isozyme 2</fullName>
    </submittedName>
</protein>
<reference evidence="13 14" key="1">
    <citation type="submission" date="2024-01" db="EMBL/GenBank/DDBJ databases">
        <authorList>
            <consortium name="Genoscope - CEA"/>
            <person name="William W."/>
        </authorList>
    </citation>
    <scope>NUCLEOTIDE SEQUENCE [LARGE SCALE GENOMIC DNA]</scope>
    <source>
        <strain evidence="13 14">29B2s-10</strain>
    </source>
</reference>
<dbReference type="InterPro" id="IPR029035">
    <property type="entry name" value="DHS-like_NAD/FAD-binding_dom"/>
</dbReference>
<keyword evidence="6 9" id="KW-0786">Thiamine pyrophosphate</keyword>
<keyword evidence="4" id="KW-0210">Decarboxylase</keyword>
<keyword evidence="7" id="KW-0456">Lyase</keyword>
<dbReference type="Gene3D" id="3.40.50.1220">
    <property type="entry name" value="TPP-binding domain"/>
    <property type="match status" value="1"/>
</dbReference>
<keyword evidence="3" id="KW-0479">Metal-binding</keyword>
<evidence type="ECO:0000256" key="5">
    <source>
        <dbReference type="ARBA" id="ARBA00022842"/>
    </source>
</evidence>
<keyword evidence="14" id="KW-1185">Reference proteome</keyword>
<dbReference type="PANTHER" id="PTHR43452:SF30">
    <property type="entry name" value="PYRUVATE DECARBOXYLASE ISOZYME 1-RELATED"/>
    <property type="match status" value="1"/>
</dbReference>
<dbReference type="SUPFAM" id="SSF52518">
    <property type="entry name" value="Thiamin diphosphate-binding fold (THDP-binding)"/>
    <property type="match status" value="2"/>
</dbReference>
<dbReference type="Pfam" id="PF02775">
    <property type="entry name" value="TPP_enzyme_C"/>
    <property type="match status" value="1"/>
</dbReference>
<organism evidence="13 14">
    <name type="scientific">[Candida] anglica</name>
    <dbReference type="NCBI Taxonomy" id="148631"/>
    <lineage>
        <taxon>Eukaryota</taxon>
        <taxon>Fungi</taxon>
        <taxon>Dikarya</taxon>
        <taxon>Ascomycota</taxon>
        <taxon>Saccharomycotina</taxon>
        <taxon>Pichiomycetes</taxon>
        <taxon>Debaryomycetaceae</taxon>
        <taxon>Kurtzmaniella</taxon>
    </lineage>
</organism>
<evidence type="ECO:0000256" key="9">
    <source>
        <dbReference type="RuleBase" id="RU362132"/>
    </source>
</evidence>
<proteinExistence type="inferred from homology"/>
<evidence type="ECO:0000256" key="3">
    <source>
        <dbReference type="ARBA" id="ARBA00022723"/>
    </source>
</evidence>
<feature type="domain" description="Thiamine pyrophosphate enzyme central" evidence="10">
    <location>
        <begin position="201"/>
        <end position="336"/>
    </location>
</feature>
<dbReference type="Pfam" id="PF00205">
    <property type="entry name" value="TPP_enzyme_M"/>
    <property type="match status" value="1"/>
</dbReference>
<dbReference type="InterPro" id="IPR011766">
    <property type="entry name" value="TPP_enzyme_TPP-bd"/>
</dbReference>
<feature type="non-terminal residue" evidence="13">
    <location>
        <position position="1"/>
    </location>
</feature>
<evidence type="ECO:0000259" key="12">
    <source>
        <dbReference type="Pfam" id="PF02776"/>
    </source>
</evidence>
<dbReference type="InterPro" id="IPR012001">
    <property type="entry name" value="Thiamin_PyroP_enz_TPP-bd_dom"/>
</dbReference>
<keyword evidence="13" id="KW-0670">Pyruvate</keyword>
<dbReference type="InterPro" id="IPR047213">
    <property type="entry name" value="TPP_PYR_PDC_IPDC-like"/>
</dbReference>
<evidence type="ECO:0000256" key="7">
    <source>
        <dbReference type="ARBA" id="ARBA00023239"/>
    </source>
</evidence>
<gene>
    <name evidence="13" type="primary">PDC5</name>
    <name evidence="13" type="ORF">CAAN4_G14554</name>
</gene>
<evidence type="ECO:0000256" key="1">
    <source>
        <dbReference type="ARBA" id="ARBA00001964"/>
    </source>
</evidence>
<accession>A0ABP0EI88</accession>
<evidence type="ECO:0000256" key="6">
    <source>
        <dbReference type="ARBA" id="ARBA00023052"/>
    </source>
</evidence>
<sequence>MSKISLGQYLFERIHELNVESIFGVPGDFNLTLLDKIDDVKGLSWKGNCNELNAAYSVDGYSRIKGFGAFVTTFGVGELSALNGTAGSYAEHVGSLHIVGIPAISSQKQQLLLHHTLGNGDFTVFHKMASAVTHTSAVLKDISSAVAEIDRCITSAYINQKPTYLAFPTNLVDAEVDADLLKTPLDVSLPPNDKEAEGEVISQVLDLISKSKNPVILIDSCCSRHNATPEAKKLIDLTQFMFAISPMAKGSADIDEHHSRFAGVYVGDLSYPDVKEAVESADLILSLGAILSDFNTGSFSYSYQTRNIVEFHSDYTKIKAAHYPGVQMKPTLQKLLNDPELKQAIRNYAPQDHKVSPPIPSEKKDPQSKISQEWLWSRLSSWLQEGDIVVTETGTSSFGIVQTRFPKNVTGINQVLWGSIGYSVGAAFGAAVAAQELDPQRRVILFVGDGSLQLTVQEISSMIRNKTNTYVFVLNNDGYTIERLIHGENAGYNDIQSWDHLKLLETFKGGEGKRIATIEQADSLFNDKEFAKNSDLRLVEIMLEKMDAPTSLIKQAEKTASTNSN</sequence>
<dbReference type="CDD" id="cd02005">
    <property type="entry name" value="TPP_PDC_IPDC"/>
    <property type="match status" value="1"/>
</dbReference>
<evidence type="ECO:0000256" key="2">
    <source>
        <dbReference type="ARBA" id="ARBA00007812"/>
    </source>
</evidence>
<dbReference type="InterPro" id="IPR012110">
    <property type="entry name" value="PDC/IPDC-like"/>
</dbReference>
<name>A0ABP0EI88_9ASCO</name>
<dbReference type="PROSITE" id="PS00187">
    <property type="entry name" value="TPP_ENZYMES"/>
    <property type="match status" value="1"/>
</dbReference>
<evidence type="ECO:0000256" key="4">
    <source>
        <dbReference type="ARBA" id="ARBA00022793"/>
    </source>
</evidence>
<comment type="cofactor">
    <cofactor evidence="1">
        <name>thiamine diphosphate</name>
        <dbReference type="ChEBI" id="CHEBI:58937"/>
    </cofactor>
</comment>
<dbReference type="PIRSF" id="PIRSF036565">
    <property type="entry name" value="Pyruvt_ip_decrb"/>
    <property type="match status" value="1"/>
</dbReference>
<keyword evidence="5" id="KW-0460">Magnesium</keyword>
<comment type="similarity">
    <text evidence="2 9">Belongs to the TPP enzyme family.</text>
</comment>
<comment type="catalytic activity">
    <reaction evidence="8">
        <text>pyruvate + H(+) = acetaldehyde + CO2</text>
        <dbReference type="Rhea" id="RHEA:45484"/>
        <dbReference type="ChEBI" id="CHEBI:15343"/>
        <dbReference type="ChEBI" id="CHEBI:15361"/>
        <dbReference type="ChEBI" id="CHEBI:15378"/>
        <dbReference type="ChEBI" id="CHEBI:16526"/>
    </reaction>
</comment>
<dbReference type="SUPFAM" id="SSF52467">
    <property type="entry name" value="DHS-like NAD/FAD-binding domain"/>
    <property type="match status" value="1"/>
</dbReference>
<evidence type="ECO:0000259" key="11">
    <source>
        <dbReference type="Pfam" id="PF02775"/>
    </source>
</evidence>
<dbReference type="Gene3D" id="3.40.50.970">
    <property type="match status" value="2"/>
</dbReference>
<dbReference type="CDD" id="cd07038">
    <property type="entry name" value="TPP_PYR_PDC_IPDC_like"/>
    <property type="match status" value="1"/>
</dbReference>
<dbReference type="InterPro" id="IPR000399">
    <property type="entry name" value="TPP-bd_CS"/>
</dbReference>
<dbReference type="PANTHER" id="PTHR43452">
    <property type="entry name" value="PYRUVATE DECARBOXYLASE"/>
    <property type="match status" value="1"/>
</dbReference>
<evidence type="ECO:0000256" key="8">
    <source>
        <dbReference type="ARBA" id="ARBA00048578"/>
    </source>
</evidence>